<gene>
    <name evidence="14" type="primary">waaC</name>
    <name evidence="14" type="ORF">ORY91_002170</name>
    <name evidence="15" type="ORF">V9W64_05935</name>
</gene>
<dbReference type="InterPro" id="IPR051199">
    <property type="entry name" value="LPS_LOS_Heptosyltrfase"/>
</dbReference>
<dbReference type="GO" id="GO:0008713">
    <property type="term" value="F:ADP-heptose-lipopolysaccharide heptosyltransferase activity"/>
    <property type="evidence" value="ECO:0007669"/>
    <property type="project" value="TreeGrafter"/>
</dbReference>
<dbReference type="NCBIfam" id="TIGR02193">
    <property type="entry name" value="heptsyl_trn_I"/>
    <property type="match status" value="1"/>
</dbReference>
<dbReference type="Gene3D" id="3.40.50.2000">
    <property type="entry name" value="Glycogen Phosphorylase B"/>
    <property type="match status" value="2"/>
</dbReference>
<dbReference type="EMBL" id="CP146598">
    <property type="protein sequence ID" value="WWY02278.1"/>
    <property type="molecule type" value="Genomic_DNA"/>
</dbReference>
<dbReference type="PANTHER" id="PTHR30160:SF19">
    <property type="entry name" value="LIPOPOLYSACCHARIDE HEPTOSYLTRANSFERASE 1"/>
    <property type="match status" value="1"/>
</dbReference>
<evidence type="ECO:0000256" key="12">
    <source>
        <dbReference type="ARBA" id="ARBA00044330"/>
    </source>
</evidence>
<keyword evidence="16" id="KW-1185">Reference proteome</keyword>
<evidence type="ECO:0000256" key="5">
    <source>
        <dbReference type="ARBA" id="ARBA00022676"/>
    </source>
</evidence>
<protein>
    <recommendedName>
        <fullName evidence="11">Lipopolysaccharide heptosyltransferase 1</fullName>
        <ecNumber evidence="10">2.4.99.23</ecNumber>
    </recommendedName>
    <alternativeName>
        <fullName evidence="12">ADP-heptose:lipopolysaccharide heptosyltransferase I</fullName>
    </alternativeName>
</protein>
<dbReference type="AlphaFoldDB" id="A0A9X4E342"/>
<dbReference type="SUPFAM" id="SSF53756">
    <property type="entry name" value="UDP-Glycosyltransferase/glycogen phosphorylase"/>
    <property type="match status" value="1"/>
</dbReference>
<evidence type="ECO:0000313" key="16">
    <source>
        <dbReference type="Proteomes" id="UP001149607"/>
    </source>
</evidence>
<evidence type="ECO:0000256" key="2">
    <source>
        <dbReference type="ARBA" id="ARBA00004713"/>
    </source>
</evidence>
<evidence type="ECO:0000256" key="1">
    <source>
        <dbReference type="ARBA" id="ARBA00004515"/>
    </source>
</evidence>
<evidence type="ECO:0000256" key="9">
    <source>
        <dbReference type="ARBA" id="ARBA00043995"/>
    </source>
</evidence>
<dbReference type="InterPro" id="IPR002201">
    <property type="entry name" value="Glyco_trans_9"/>
</dbReference>
<reference evidence="14" key="1">
    <citation type="submission" date="2022-10" db="EMBL/GenBank/DDBJ databases">
        <authorList>
            <person name="Boutroux M."/>
        </authorList>
    </citation>
    <scope>NUCLEOTIDE SEQUENCE</scope>
    <source>
        <strain evidence="14">51.81</strain>
    </source>
</reference>
<evidence type="ECO:0000256" key="10">
    <source>
        <dbReference type="ARBA" id="ARBA00044041"/>
    </source>
</evidence>
<dbReference type="GO" id="GO:0009244">
    <property type="term" value="P:lipopolysaccharide core region biosynthetic process"/>
    <property type="evidence" value="ECO:0007669"/>
    <property type="project" value="InterPro"/>
</dbReference>
<dbReference type="PANTHER" id="PTHR30160">
    <property type="entry name" value="TETRAACYLDISACCHARIDE 4'-KINASE-RELATED"/>
    <property type="match status" value="1"/>
</dbReference>
<evidence type="ECO:0000256" key="13">
    <source>
        <dbReference type="ARBA" id="ARBA00049201"/>
    </source>
</evidence>
<keyword evidence="8" id="KW-0472">Membrane</keyword>
<evidence type="ECO:0000256" key="6">
    <source>
        <dbReference type="ARBA" id="ARBA00022679"/>
    </source>
</evidence>
<keyword evidence="4" id="KW-0997">Cell inner membrane</keyword>
<evidence type="ECO:0000256" key="4">
    <source>
        <dbReference type="ARBA" id="ARBA00022519"/>
    </source>
</evidence>
<comment type="similarity">
    <text evidence="9">Belongs to the glycosyltransferase 9 family.</text>
</comment>
<organism evidence="14">
    <name type="scientific">Neisseria leonii</name>
    <dbReference type="NCBI Taxonomy" id="2995413"/>
    <lineage>
        <taxon>Bacteria</taxon>
        <taxon>Pseudomonadati</taxon>
        <taxon>Pseudomonadota</taxon>
        <taxon>Betaproteobacteria</taxon>
        <taxon>Neisseriales</taxon>
        <taxon>Neisseriaceae</taxon>
        <taxon>Neisseria</taxon>
    </lineage>
</organism>
<dbReference type="Proteomes" id="UP001149607">
    <property type="component" value="Chromosome"/>
</dbReference>
<dbReference type="InterPro" id="IPR011908">
    <property type="entry name" value="LipoPS_heptosylTferase-I"/>
</dbReference>
<keyword evidence="3" id="KW-1003">Cell membrane</keyword>
<keyword evidence="7" id="KW-0448">Lipopolysaccharide biosynthesis</keyword>
<comment type="pathway">
    <text evidence="2">Bacterial outer membrane biogenesis; LPS core biosynthesis.</text>
</comment>
<proteinExistence type="inferred from homology"/>
<dbReference type="Pfam" id="PF01075">
    <property type="entry name" value="Glyco_transf_9"/>
    <property type="match status" value="1"/>
</dbReference>
<evidence type="ECO:0000256" key="8">
    <source>
        <dbReference type="ARBA" id="ARBA00023136"/>
    </source>
</evidence>
<dbReference type="RefSeq" id="WP_274585776.1">
    <property type="nucleotide sequence ID" value="NZ_CP145811.1"/>
</dbReference>
<comment type="catalytic activity">
    <reaction evidence="13">
        <text>an alpha-Kdo-(2-&gt;4)-alpha-Kdo-(2-&gt;6)-lipid A + ADP-L-glycero-beta-D-manno-heptose = an L-alpha-D-Hep-(1-&gt;5)-[alpha-Kdo-(2-&gt;4)]-alpha-Kdo-(2-&gt;6)-lipid A + ADP + H(+)</text>
        <dbReference type="Rhea" id="RHEA:74067"/>
        <dbReference type="ChEBI" id="CHEBI:15378"/>
        <dbReference type="ChEBI" id="CHEBI:61506"/>
        <dbReference type="ChEBI" id="CHEBI:176431"/>
        <dbReference type="ChEBI" id="CHEBI:193068"/>
        <dbReference type="ChEBI" id="CHEBI:456216"/>
        <dbReference type="EC" id="2.4.99.23"/>
    </reaction>
</comment>
<accession>A0A9X4E342</accession>
<evidence type="ECO:0000256" key="7">
    <source>
        <dbReference type="ARBA" id="ARBA00022985"/>
    </source>
</evidence>
<evidence type="ECO:0000256" key="3">
    <source>
        <dbReference type="ARBA" id="ARBA00022475"/>
    </source>
</evidence>
<dbReference type="GO" id="GO:0005829">
    <property type="term" value="C:cytosol"/>
    <property type="evidence" value="ECO:0007669"/>
    <property type="project" value="TreeGrafter"/>
</dbReference>
<comment type="subcellular location">
    <subcellularLocation>
        <location evidence="1">Cell inner membrane</location>
        <topology evidence="1">Peripheral membrane protein</topology>
        <orientation evidence="1">Cytoplasmic side</orientation>
    </subcellularLocation>
</comment>
<dbReference type="GO" id="GO:0005886">
    <property type="term" value="C:plasma membrane"/>
    <property type="evidence" value="ECO:0007669"/>
    <property type="project" value="UniProtKB-SubCell"/>
</dbReference>
<dbReference type="EMBL" id="JAPQFL010000009">
    <property type="protein sequence ID" value="MDD9328732.1"/>
    <property type="molecule type" value="Genomic_DNA"/>
</dbReference>
<keyword evidence="6" id="KW-0808">Transferase</keyword>
<keyword evidence="5" id="KW-0328">Glycosyltransferase</keyword>
<sequence>MKVLLVRLSSMGDLIHTLPAVTDLAQAEPGIELHWLCEESFADIARLHPFVRNVHTLRWRAWRKNLGRMEAWRALWHLKETLVRERYDFVLDSQGLFKSALFAKLANAPLMGLDRQSARESWASTAYNRTFFVRKGQDAVLRNRLLFAQVFDYALPPRLAFGAEVPPVTENPARHRPYYVALHASSRDSKLWRQDYWRELLVRLNARDGAAVYLPWGSEGERQRAEAIAHGLPFAHLCPRLSLMEAAALLQGARGVAGVDTGLLHLANALNVPLVGIYTDTDPQKTGVQQSVLAGNVGGVGQMPEPEAVYRALLHHMAAADVVEAV</sequence>
<evidence type="ECO:0000313" key="15">
    <source>
        <dbReference type="EMBL" id="WWY02278.1"/>
    </source>
</evidence>
<name>A0A9X4E342_9NEIS</name>
<dbReference type="EC" id="2.4.99.23" evidence="10"/>
<evidence type="ECO:0000313" key="14">
    <source>
        <dbReference type="EMBL" id="MDD9328732.1"/>
    </source>
</evidence>
<evidence type="ECO:0000256" key="11">
    <source>
        <dbReference type="ARBA" id="ARBA00044190"/>
    </source>
</evidence>
<reference evidence="15" key="2">
    <citation type="submission" date="2024-02" db="EMBL/GenBank/DDBJ databases">
        <title>Neisseria leonii sp. nov.</title>
        <authorList>
            <person name="Boutroux M."/>
            <person name="Favre-Rochex S."/>
            <person name="Gorgette O."/>
            <person name="Touak G."/>
            <person name="Muhle E."/>
            <person name="Chesneau O."/>
            <person name="Clermont D."/>
            <person name="Rahi P."/>
        </authorList>
    </citation>
    <scope>NUCLEOTIDE SEQUENCE</scope>
    <source>
        <strain evidence="15">51.81</strain>
    </source>
</reference>
<dbReference type="CDD" id="cd03789">
    <property type="entry name" value="GT9_LPS_heptosyltransferase"/>
    <property type="match status" value="1"/>
</dbReference>